<dbReference type="InterPro" id="IPR010982">
    <property type="entry name" value="Lambda_DNA-bd_dom_sf"/>
</dbReference>
<dbReference type="RefSeq" id="WP_068773009.1">
    <property type="nucleotide sequence ID" value="NZ_CP109796.1"/>
</dbReference>
<sequence length="150" mass="16592">MSNFSEALTSALNDTTQGEFAARMSIDRTEISRYCSGAKTITRERLLRILRAIDNKTKRLHLLLAYLKDEALVGIQADIHPGDYAIAPKKPANDNIPPLDLTADIDTIVARCLAPNGQPVRDLLRALAEFIHKENLSAAHAKAKPQPPRR</sequence>
<accession>A0A178IBP3</accession>
<dbReference type="Proteomes" id="UP000078486">
    <property type="component" value="Unassembled WGS sequence"/>
</dbReference>
<proteinExistence type="predicted"/>
<dbReference type="CDD" id="cd00093">
    <property type="entry name" value="HTH_XRE"/>
    <property type="match status" value="1"/>
</dbReference>
<reference evidence="2 3" key="1">
    <citation type="submission" date="2016-01" db="EMBL/GenBank/DDBJ databases">
        <title>High potential of lignocellulose degradation of a new Verrucomicrobia species.</title>
        <authorList>
            <person name="Wang Y."/>
            <person name="Shi Y."/>
            <person name="Qiu Z."/>
            <person name="Liu S."/>
            <person name="Yang H."/>
        </authorList>
    </citation>
    <scope>NUCLEOTIDE SEQUENCE [LARGE SCALE GENOMIC DNA]</scope>
    <source>
        <strain evidence="2 3">TSB47</strain>
    </source>
</reference>
<evidence type="ECO:0000313" key="2">
    <source>
        <dbReference type="EMBL" id="OAM87178.1"/>
    </source>
</evidence>
<dbReference type="Pfam" id="PF01381">
    <property type="entry name" value="HTH_3"/>
    <property type="match status" value="1"/>
</dbReference>
<evidence type="ECO:0000259" key="1">
    <source>
        <dbReference type="PROSITE" id="PS50943"/>
    </source>
</evidence>
<keyword evidence="3" id="KW-1185">Reference proteome</keyword>
<dbReference type="GO" id="GO:0003677">
    <property type="term" value="F:DNA binding"/>
    <property type="evidence" value="ECO:0007669"/>
    <property type="project" value="InterPro"/>
</dbReference>
<dbReference type="AlphaFoldDB" id="A0A178IBP3"/>
<organism evidence="2 3">
    <name type="scientific">Termitidicoccus mucosus</name>
    <dbReference type="NCBI Taxonomy" id="1184151"/>
    <lineage>
        <taxon>Bacteria</taxon>
        <taxon>Pseudomonadati</taxon>
        <taxon>Verrucomicrobiota</taxon>
        <taxon>Opitutia</taxon>
        <taxon>Opitutales</taxon>
        <taxon>Opitutaceae</taxon>
        <taxon>Termitidicoccus</taxon>
    </lineage>
</organism>
<dbReference type="EMBL" id="LRRQ01000180">
    <property type="protein sequence ID" value="OAM87178.1"/>
    <property type="molecule type" value="Genomic_DNA"/>
</dbReference>
<dbReference type="Gene3D" id="1.10.260.40">
    <property type="entry name" value="lambda repressor-like DNA-binding domains"/>
    <property type="match status" value="1"/>
</dbReference>
<dbReference type="InterPro" id="IPR001387">
    <property type="entry name" value="Cro/C1-type_HTH"/>
</dbReference>
<comment type="caution">
    <text evidence="2">The sequence shown here is derived from an EMBL/GenBank/DDBJ whole genome shotgun (WGS) entry which is preliminary data.</text>
</comment>
<evidence type="ECO:0000313" key="3">
    <source>
        <dbReference type="Proteomes" id="UP000078486"/>
    </source>
</evidence>
<gene>
    <name evidence="2" type="ORF">AW736_25065</name>
</gene>
<protein>
    <recommendedName>
        <fullName evidence="1">HTH cro/C1-type domain-containing protein</fullName>
    </recommendedName>
</protein>
<dbReference type="SUPFAM" id="SSF47413">
    <property type="entry name" value="lambda repressor-like DNA-binding domains"/>
    <property type="match status" value="1"/>
</dbReference>
<name>A0A178IBP3_9BACT</name>
<feature type="domain" description="HTH cro/C1-type" evidence="1">
    <location>
        <begin position="16"/>
        <end position="60"/>
    </location>
</feature>
<dbReference type="PROSITE" id="PS50943">
    <property type="entry name" value="HTH_CROC1"/>
    <property type="match status" value="1"/>
</dbReference>